<dbReference type="AlphaFoldDB" id="A0A0X8JI78"/>
<dbReference type="EMBL" id="CP014229">
    <property type="protein sequence ID" value="AMD89272.1"/>
    <property type="molecule type" value="Genomic_DNA"/>
</dbReference>
<accession>A0A0X8JI78</accession>
<evidence type="ECO:0000313" key="2">
    <source>
        <dbReference type="Proteomes" id="UP000069241"/>
    </source>
</evidence>
<keyword evidence="2" id="KW-1185">Reference proteome</keyword>
<protein>
    <submittedName>
        <fullName evidence="1">Uncharacterized protein</fullName>
    </submittedName>
</protein>
<name>A0A0X8JI78_9BACT</name>
<reference evidence="2" key="1">
    <citation type="submission" date="2016-02" db="EMBL/GenBank/DDBJ databases">
        <authorList>
            <person name="Holder M.E."/>
            <person name="Ajami N.J."/>
            <person name="Petrosino J.F."/>
        </authorList>
    </citation>
    <scope>NUCLEOTIDE SEQUENCE [LARGE SCALE GENOMIC DNA]</scope>
    <source>
        <strain evidence="2">CCUG 45958</strain>
    </source>
</reference>
<sequence>MAFPLTNNMRVRILIRAVLLTDDGDGRIHLVLGDSVWFVPSFSPESTVLRQDVVPFKIPDEIFVENGDGIG</sequence>
<evidence type="ECO:0000313" key="1">
    <source>
        <dbReference type="EMBL" id="AMD89272.1"/>
    </source>
</evidence>
<gene>
    <name evidence="1" type="ORF">AXF13_03610</name>
</gene>
<organism evidence="1 2">
    <name type="scientific">Desulfovibrio fairfieldensis</name>
    <dbReference type="NCBI Taxonomy" id="44742"/>
    <lineage>
        <taxon>Bacteria</taxon>
        <taxon>Pseudomonadati</taxon>
        <taxon>Thermodesulfobacteriota</taxon>
        <taxon>Desulfovibrionia</taxon>
        <taxon>Desulfovibrionales</taxon>
        <taxon>Desulfovibrionaceae</taxon>
        <taxon>Desulfovibrio</taxon>
    </lineage>
</organism>
<dbReference type="Proteomes" id="UP000069241">
    <property type="component" value="Chromosome"/>
</dbReference>
<proteinExistence type="predicted"/>
<dbReference type="KEGG" id="dfi:AXF13_03610"/>